<keyword evidence="2" id="KW-0812">Transmembrane</keyword>
<dbReference type="OrthoDB" id="555447at2"/>
<dbReference type="RefSeq" id="WP_076375445.1">
    <property type="nucleotide sequence ID" value="NZ_AP017422.1"/>
</dbReference>
<gene>
    <name evidence="6" type="ORF">SAMN05421788_101567</name>
</gene>
<keyword evidence="7" id="KW-1185">Reference proteome</keyword>
<name>A0A173MN92_9BACT</name>
<comment type="subcellular location">
    <subcellularLocation>
        <location evidence="1">Endoplasmic reticulum membrane</location>
        <topology evidence="1">Single-pass membrane protein</topology>
    </subcellularLocation>
</comment>
<evidence type="ECO:0000256" key="1">
    <source>
        <dbReference type="ARBA" id="ARBA00004389"/>
    </source>
</evidence>
<dbReference type="AlphaFoldDB" id="A0A173MN92"/>
<protein>
    <submittedName>
        <fullName evidence="6">Oligosaccharide biosynthesis protein Alg14 like</fullName>
    </submittedName>
</protein>
<sequence length="148" mass="16852">MKLLVIASAGGHWVQLQRLLPAFEQYDISFMSTNGKLRDTIGERPFFLIRDANRWNKWKLIKSFVEVFYIVTKLRPDAIVTTGAAPGLMGIIAGRFWGCKTVWVDSIANVEKLSMSGKIARRFADRVYTQWPHLAAENLIYYNGNVLA</sequence>
<dbReference type="Gene3D" id="3.40.50.2000">
    <property type="entry name" value="Glycogen Phosphorylase B"/>
    <property type="match status" value="1"/>
</dbReference>
<dbReference type="SUPFAM" id="SSF53756">
    <property type="entry name" value="UDP-Glycosyltransferase/glycogen phosphorylase"/>
    <property type="match status" value="1"/>
</dbReference>
<keyword evidence="3" id="KW-0256">Endoplasmic reticulum</keyword>
<dbReference type="GO" id="GO:0006488">
    <property type="term" value="P:dolichol-linked oligosaccharide biosynthetic process"/>
    <property type="evidence" value="ECO:0007669"/>
    <property type="project" value="InterPro"/>
</dbReference>
<keyword evidence="5" id="KW-0472">Membrane</keyword>
<evidence type="ECO:0000256" key="4">
    <source>
        <dbReference type="ARBA" id="ARBA00022989"/>
    </source>
</evidence>
<organism evidence="6 7">
    <name type="scientific">Filimonas lacunae</name>
    <dbReference type="NCBI Taxonomy" id="477680"/>
    <lineage>
        <taxon>Bacteria</taxon>
        <taxon>Pseudomonadati</taxon>
        <taxon>Bacteroidota</taxon>
        <taxon>Chitinophagia</taxon>
        <taxon>Chitinophagales</taxon>
        <taxon>Chitinophagaceae</taxon>
        <taxon>Filimonas</taxon>
    </lineage>
</organism>
<dbReference type="Pfam" id="PF08660">
    <property type="entry name" value="Alg14"/>
    <property type="match status" value="1"/>
</dbReference>
<dbReference type="InterPro" id="IPR013969">
    <property type="entry name" value="Oligosacch_biosynth_Alg14"/>
</dbReference>
<evidence type="ECO:0000313" key="7">
    <source>
        <dbReference type="Proteomes" id="UP000186917"/>
    </source>
</evidence>
<dbReference type="EMBL" id="FTOR01000001">
    <property type="protein sequence ID" value="SIS67605.1"/>
    <property type="molecule type" value="Genomic_DNA"/>
</dbReference>
<dbReference type="PANTHER" id="PTHR12154">
    <property type="entry name" value="GLYCOSYL TRANSFERASE-RELATED"/>
    <property type="match status" value="1"/>
</dbReference>
<dbReference type="GO" id="GO:0004577">
    <property type="term" value="F:N-acetylglucosaminyldiphosphodolichol N-acetylglucosaminyltransferase activity"/>
    <property type="evidence" value="ECO:0007669"/>
    <property type="project" value="TreeGrafter"/>
</dbReference>
<proteinExistence type="predicted"/>
<evidence type="ECO:0000256" key="3">
    <source>
        <dbReference type="ARBA" id="ARBA00022824"/>
    </source>
</evidence>
<dbReference type="PANTHER" id="PTHR12154:SF4">
    <property type="entry name" value="UDP-N-ACETYLGLUCOSAMINE TRANSFERASE SUBUNIT ALG14 HOMOLOG"/>
    <property type="match status" value="1"/>
</dbReference>
<evidence type="ECO:0000256" key="2">
    <source>
        <dbReference type="ARBA" id="ARBA00022692"/>
    </source>
</evidence>
<evidence type="ECO:0000313" key="6">
    <source>
        <dbReference type="EMBL" id="SIS67605.1"/>
    </source>
</evidence>
<accession>A0A173MN92</accession>
<dbReference type="STRING" id="477680.SAMN05421788_101567"/>
<keyword evidence="4" id="KW-1133">Transmembrane helix</keyword>
<dbReference type="KEGG" id="fln:FLA_5173"/>
<dbReference type="Proteomes" id="UP000186917">
    <property type="component" value="Unassembled WGS sequence"/>
</dbReference>
<reference evidence="7" key="1">
    <citation type="submission" date="2017-01" db="EMBL/GenBank/DDBJ databases">
        <authorList>
            <person name="Varghese N."/>
            <person name="Submissions S."/>
        </authorList>
    </citation>
    <scope>NUCLEOTIDE SEQUENCE [LARGE SCALE GENOMIC DNA]</scope>
    <source>
        <strain evidence="7">DSM 21054</strain>
    </source>
</reference>
<evidence type="ECO:0000256" key="5">
    <source>
        <dbReference type="ARBA" id="ARBA00023136"/>
    </source>
</evidence>